<dbReference type="RefSeq" id="XP_008877485.1">
    <property type="nucleotide sequence ID" value="XM_008879263.1"/>
</dbReference>
<proteinExistence type="predicted"/>
<sequence length="282" mass="30900">MDCFRRGAVEEPRANKLDAWKVPVAELTGAVPVLTTSLADLDVADLKRFLVTKFEIEAAWQSFKVMNSCGSSRATADTPASSAHGGRDNGMCNVAIVYPACRAHHPPAFDQHDQGAGPHHTLPNPILILGPMYTTEAYSRMVWKPVTRKEVQGHCAFYGNEITTPPLDPILRRLDRMLRFALRVSIAWLMRSAMVANIADEVVPEFTDGFGCDGPLPNVDFYGNDLFHMPGDSNTCKETCKDTRACGAFTVAHGVCYVKADVSANVVSKRGCSSYICYRQAP</sequence>
<dbReference type="OrthoDB" id="10506887at2759"/>
<dbReference type="EMBL" id="KI913988">
    <property type="protein sequence ID" value="ETV93925.1"/>
    <property type="molecule type" value="Genomic_DNA"/>
</dbReference>
<reference evidence="1" key="1">
    <citation type="submission" date="2013-12" db="EMBL/GenBank/DDBJ databases">
        <title>The Genome Sequence of Aphanomyces invadans NJM9701.</title>
        <authorList>
            <consortium name="The Broad Institute Genomics Platform"/>
            <person name="Russ C."/>
            <person name="Tyler B."/>
            <person name="van West P."/>
            <person name="Dieguez-Uribeondo J."/>
            <person name="Young S.K."/>
            <person name="Zeng Q."/>
            <person name="Gargeya S."/>
            <person name="Fitzgerald M."/>
            <person name="Abouelleil A."/>
            <person name="Alvarado L."/>
            <person name="Chapman S.B."/>
            <person name="Gainer-Dewar J."/>
            <person name="Goldberg J."/>
            <person name="Griggs A."/>
            <person name="Gujja S."/>
            <person name="Hansen M."/>
            <person name="Howarth C."/>
            <person name="Imamovic A."/>
            <person name="Ireland A."/>
            <person name="Larimer J."/>
            <person name="McCowan C."/>
            <person name="Murphy C."/>
            <person name="Pearson M."/>
            <person name="Poon T.W."/>
            <person name="Priest M."/>
            <person name="Roberts A."/>
            <person name="Saif S."/>
            <person name="Shea T."/>
            <person name="Sykes S."/>
            <person name="Wortman J."/>
            <person name="Nusbaum C."/>
            <person name="Birren B."/>
        </authorList>
    </citation>
    <scope>NUCLEOTIDE SEQUENCE [LARGE SCALE GENOMIC DNA]</scope>
    <source>
        <strain evidence="1">NJM9701</strain>
    </source>
</reference>
<protein>
    <recommendedName>
        <fullName evidence="2">Apple domain-containing protein</fullName>
    </recommendedName>
</protein>
<dbReference type="VEuPathDB" id="FungiDB:H310_12268"/>
<organism evidence="1">
    <name type="scientific">Aphanomyces invadans</name>
    <dbReference type="NCBI Taxonomy" id="157072"/>
    <lineage>
        <taxon>Eukaryota</taxon>
        <taxon>Sar</taxon>
        <taxon>Stramenopiles</taxon>
        <taxon>Oomycota</taxon>
        <taxon>Saprolegniomycetes</taxon>
        <taxon>Saprolegniales</taxon>
        <taxon>Verrucalvaceae</taxon>
        <taxon>Aphanomyces</taxon>
    </lineage>
</organism>
<dbReference type="GeneID" id="20089318"/>
<accession>A0A024TIG9</accession>
<name>A0A024TIG9_9STRA</name>
<dbReference type="Gene3D" id="3.50.4.10">
    <property type="entry name" value="Hepatocyte Growth Factor"/>
    <property type="match status" value="1"/>
</dbReference>
<dbReference type="AlphaFoldDB" id="A0A024TIG9"/>
<gene>
    <name evidence="1" type="ORF">H310_12268</name>
</gene>
<evidence type="ECO:0000313" key="1">
    <source>
        <dbReference type="EMBL" id="ETV93925.1"/>
    </source>
</evidence>
<evidence type="ECO:0008006" key="2">
    <source>
        <dbReference type="Google" id="ProtNLM"/>
    </source>
</evidence>